<dbReference type="AlphaFoldDB" id="A0AAD5JLR8"/>
<gene>
    <name evidence="2" type="ORF">LWI28_019428</name>
</gene>
<evidence type="ECO:0000256" key="1">
    <source>
        <dbReference type="SAM" id="MobiDB-lite"/>
    </source>
</evidence>
<accession>A0AAD5JLR8</accession>
<protein>
    <submittedName>
        <fullName evidence="2">Uncharacterized protein</fullName>
    </submittedName>
</protein>
<evidence type="ECO:0000313" key="2">
    <source>
        <dbReference type="EMBL" id="KAI9195921.1"/>
    </source>
</evidence>
<organism evidence="2 3">
    <name type="scientific">Acer negundo</name>
    <name type="common">Box elder</name>
    <dbReference type="NCBI Taxonomy" id="4023"/>
    <lineage>
        <taxon>Eukaryota</taxon>
        <taxon>Viridiplantae</taxon>
        <taxon>Streptophyta</taxon>
        <taxon>Embryophyta</taxon>
        <taxon>Tracheophyta</taxon>
        <taxon>Spermatophyta</taxon>
        <taxon>Magnoliopsida</taxon>
        <taxon>eudicotyledons</taxon>
        <taxon>Gunneridae</taxon>
        <taxon>Pentapetalae</taxon>
        <taxon>rosids</taxon>
        <taxon>malvids</taxon>
        <taxon>Sapindales</taxon>
        <taxon>Sapindaceae</taxon>
        <taxon>Hippocastanoideae</taxon>
        <taxon>Acereae</taxon>
        <taxon>Acer</taxon>
    </lineage>
</organism>
<evidence type="ECO:0000313" key="3">
    <source>
        <dbReference type="Proteomes" id="UP001064489"/>
    </source>
</evidence>
<feature type="region of interest" description="Disordered" evidence="1">
    <location>
        <begin position="235"/>
        <end position="255"/>
    </location>
</feature>
<proteinExistence type="predicted"/>
<keyword evidence="3" id="KW-1185">Reference proteome</keyword>
<name>A0AAD5JLR8_ACENE</name>
<reference evidence="2" key="2">
    <citation type="submission" date="2023-02" db="EMBL/GenBank/DDBJ databases">
        <authorList>
            <person name="Swenson N.G."/>
            <person name="Wegrzyn J.L."/>
            <person name="Mcevoy S.L."/>
        </authorList>
    </citation>
    <scope>NUCLEOTIDE SEQUENCE</scope>
    <source>
        <strain evidence="2">91603</strain>
        <tissue evidence="2">Leaf</tissue>
    </source>
</reference>
<dbReference type="Proteomes" id="UP001064489">
    <property type="component" value="Chromosome 1"/>
</dbReference>
<feature type="compositionally biased region" description="Polar residues" evidence="1">
    <location>
        <begin position="235"/>
        <end position="246"/>
    </location>
</feature>
<dbReference type="EMBL" id="JAJSOW010000003">
    <property type="protein sequence ID" value="KAI9195921.1"/>
    <property type="molecule type" value="Genomic_DNA"/>
</dbReference>
<comment type="caution">
    <text evidence="2">The sequence shown here is derived from an EMBL/GenBank/DDBJ whole genome shotgun (WGS) entry which is preliminary data.</text>
</comment>
<sequence length="255" mass="27814">MTAKIPSMVDTKVALNEASPSFASHVSRVSPQEGNYGLVLLSSTNNTWVIDSGATDHMTSNVSLITSLMSSPIKSIQDNLTKKTIGTGSRGLESESSRRLQLCEQVSYFSGDVSLVPLKGEISSKEEERLWLEEKRVWITSKGEDSTILGEGESLDAPDLVYVESSDSERPTRLKDSTILGEKDVTLVPPLDSSTPLNDTIMPSDDSSAIELEVQTSPKVHNYSPIIPASNVILDSNPTDLENTTGKRYPLRDRK</sequence>
<reference evidence="2" key="1">
    <citation type="journal article" date="2022" name="Plant J.">
        <title>Strategies of tolerance reflected in two North American maple genomes.</title>
        <authorList>
            <person name="McEvoy S.L."/>
            <person name="Sezen U.U."/>
            <person name="Trouern-Trend A."/>
            <person name="McMahon S.M."/>
            <person name="Schaberg P.G."/>
            <person name="Yang J."/>
            <person name="Wegrzyn J.L."/>
            <person name="Swenson N.G."/>
        </authorList>
    </citation>
    <scope>NUCLEOTIDE SEQUENCE</scope>
    <source>
        <strain evidence="2">91603</strain>
    </source>
</reference>